<dbReference type="PANTHER" id="PTHR10980">
    <property type="entry name" value="RHO GDP-DISSOCIATION INHIBITOR"/>
    <property type="match status" value="1"/>
</dbReference>
<evidence type="ECO:0000256" key="6">
    <source>
        <dbReference type="ARBA" id="ARBA00080671"/>
    </source>
</evidence>
<reference evidence="8" key="1">
    <citation type="journal article" date="2023" name="Mol. Biol. Evol.">
        <title>Third-Generation Sequencing Reveals the Adaptive Role of the Epigenome in Three Deep-Sea Polychaetes.</title>
        <authorList>
            <person name="Perez M."/>
            <person name="Aroh O."/>
            <person name="Sun Y."/>
            <person name="Lan Y."/>
            <person name="Juniper S.K."/>
            <person name="Young C.R."/>
            <person name="Angers B."/>
            <person name="Qian P.Y."/>
        </authorList>
    </citation>
    <scope>NUCLEOTIDE SEQUENCE</scope>
    <source>
        <strain evidence="8">P08H-3</strain>
    </source>
</reference>
<comment type="function">
    <text evidence="4">Inhibits GDP/GTP exchange reaction of RhoB. Interacts specifically with the GDP- and GTP-bound forms of post-translationally processed Rhob and Rhog proteins, both of which show a growth-regulated expression in mammalian cells. Stimulates the release of the GDP-bound but not the GTP-bound RhoB protein. Also inhibits the GDP/GTP exchange of RhoB but shows less ability to inhibit the dissociation of prebound GTP.</text>
</comment>
<evidence type="ECO:0000256" key="3">
    <source>
        <dbReference type="ARBA" id="ARBA00022490"/>
    </source>
</evidence>
<accession>A0AAD9KAH7</accession>
<dbReference type="GO" id="GO:0005829">
    <property type="term" value="C:cytosol"/>
    <property type="evidence" value="ECO:0007669"/>
    <property type="project" value="TreeGrafter"/>
</dbReference>
<dbReference type="InterPro" id="IPR014756">
    <property type="entry name" value="Ig_E-set"/>
</dbReference>
<evidence type="ECO:0000313" key="9">
    <source>
        <dbReference type="Proteomes" id="UP001208570"/>
    </source>
</evidence>
<name>A0AAD9KAH7_9ANNE</name>
<evidence type="ECO:0000256" key="7">
    <source>
        <dbReference type="SAM" id="MobiDB-lite"/>
    </source>
</evidence>
<dbReference type="Proteomes" id="UP001208570">
    <property type="component" value="Unassembled WGS sequence"/>
</dbReference>
<dbReference type="InterPro" id="IPR024792">
    <property type="entry name" value="RhoGDI_dom_sf"/>
</dbReference>
<keyword evidence="3" id="KW-0963">Cytoplasm</keyword>
<comment type="caution">
    <text evidence="8">The sequence shown here is derived from an EMBL/GenBank/DDBJ whole genome shotgun (WGS) entry which is preliminary data.</text>
</comment>
<sequence length="202" mass="23261">MADAGQGDHEHDQEDETTPGYKPPAEKPLDQILQLDQDDESLKKYKEQLLGGTNVAGLEVFPEDPRHVIVIKCALLVDGRPDIEMDLAPESVKELKKKTFLLKEGCSYRMCVYFYVQRDIVTGLRFTQKSFRKGIQVDKMNHMVGSYGPKKELQSYTTPPEEVPSGMLARGHYTNKSLFTDDDKNEHLKWEWNLEIKKDWKD</sequence>
<dbReference type="GO" id="GO:0007266">
    <property type="term" value="P:Rho protein signal transduction"/>
    <property type="evidence" value="ECO:0007669"/>
    <property type="project" value="InterPro"/>
</dbReference>
<dbReference type="GO" id="GO:0005094">
    <property type="term" value="F:Rho GDP-dissociation inhibitor activity"/>
    <property type="evidence" value="ECO:0007669"/>
    <property type="project" value="InterPro"/>
</dbReference>
<evidence type="ECO:0000256" key="5">
    <source>
        <dbReference type="ARBA" id="ARBA00073845"/>
    </source>
</evidence>
<keyword evidence="9" id="KW-1185">Reference proteome</keyword>
<dbReference type="SUPFAM" id="SSF81296">
    <property type="entry name" value="E set domains"/>
    <property type="match status" value="1"/>
</dbReference>
<dbReference type="PANTHER" id="PTHR10980:SF3">
    <property type="entry name" value="LD16419P"/>
    <property type="match status" value="1"/>
</dbReference>
<dbReference type="InterPro" id="IPR000406">
    <property type="entry name" value="Rho_GDI"/>
</dbReference>
<evidence type="ECO:0000256" key="2">
    <source>
        <dbReference type="ARBA" id="ARBA00009758"/>
    </source>
</evidence>
<evidence type="ECO:0000313" key="8">
    <source>
        <dbReference type="EMBL" id="KAK2167586.1"/>
    </source>
</evidence>
<organism evidence="8 9">
    <name type="scientific">Paralvinella palmiformis</name>
    <dbReference type="NCBI Taxonomy" id="53620"/>
    <lineage>
        <taxon>Eukaryota</taxon>
        <taxon>Metazoa</taxon>
        <taxon>Spiralia</taxon>
        <taxon>Lophotrochozoa</taxon>
        <taxon>Annelida</taxon>
        <taxon>Polychaeta</taxon>
        <taxon>Sedentaria</taxon>
        <taxon>Canalipalpata</taxon>
        <taxon>Terebellida</taxon>
        <taxon>Terebelliformia</taxon>
        <taxon>Alvinellidae</taxon>
        <taxon>Paralvinella</taxon>
    </lineage>
</organism>
<comment type="subcellular location">
    <subcellularLocation>
        <location evidence="1">Cytoplasm</location>
    </subcellularLocation>
</comment>
<dbReference type="FunFam" id="2.70.50.30:FF:000001">
    <property type="entry name" value="Rho GDP-dissociation inhibitor 1"/>
    <property type="match status" value="1"/>
</dbReference>
<feature type="region of interest" description="Disordered" evidence="7">
    <location>
        <begin position="1"/>
        <end position="29"/>
    </location>
</feature>
<dbReference type="AlphaFoldDB" id="A0AAD9KAH7"/>
<dbReference type="GO" id="GO:0016020">
    <property type="term" value="C:membrane"/>
    <property type="evidence" value="ECO:0007669"/>
    <property type="project" value="TreeGrafter"/>
</dbReference>
<proteinExistence type="inferred from homology"/>
<evidence type="ECO:0000256" key="4">
    <source>
        <dbReference type="ARBA" id="ARBA00053735"/>
    </source>
</evidence>
<dbReference type="Gene3D" id="2.70.50.30">
    <property type="entry name" value="Coagulation Factor XIII, subunit A, domain 1"/>
    <property type="match status" value="1"/>
</dbReference>
<evidence type="ECO:0000256" key="1">
    <source>
        <dbReference type="ARBA" id="ARBA00004496"/>
    </source>
</evidence>
<dbReference type="PRINTS" id="PR00492">
    <property type="entry name" value="RHOGDI"/>
</dbReference>
<protein>
    <recommendedName>
        <fullName evidence="5">Rho GDP-dissociation inhibitor 3</fullName>
    </recommendedName>
    <alternativeName>
        <fullName evidence="6">Rho-GDI gamma</fullName>
    </alternativeName>
</protein>
<dbReference type="Pfam" id="PF02115">
    <property type="entry name" value="Rho_GDI"/>
    <property type="match status" value="1"/>
</dbReference>
<comment type="similarity">
    <text evidence="2">Belongs to the Rho GDI family.</text>
</comment>
<gene>
    <name evidence="8" type="ORF">LSH36_26g09051</name>
</gene>
<feature type="compositionally biased region" description="Basic and acidic residues" evidence="7">
    <location>
        <begin position="1"/>
        <end position="12"/>
    </location>
</feature>
<dbReference type="EMBL" id="JAODUP010000026">
    <property type="protein sequence ID" value="KAK2167586.1"/>
    <property type="molecule type" value="Genomic_DNA"/>
</dbReference>